<dbReference type="Pfam" id="PF00005">
    <property type="entry name" value="ABC_tran"/>
    <property type="match status" value="1"/>
</dbReference>
<dbReference type="OrthoDB" id="9802264at2"/>
<keyword evidence="1" id="KW-0813">Transport</keyword>
<dbReference type="SMART" id="SM00382">
    <property type="entry name" value="AAA"/>
    <property type="match status" value="1"/>
</dbReference>
<accession>A0A4V6MSG1</accession>
<dbReference type="RefSeq" id="WP_131014684.1">
    <property type="nucleotide sequence ID" value="NZ_SIRE01000012.1"/>
</dbReference>
<keyword evidence="3 6" id="KW-0067">ATP-binding</keyword>
<evidence type="ECO:0000259" key="5">
    <source>
        <dbReference type="PROSITE" id="PS50893"/>
    </source>
</evidence>
<dbReference type="Proteomes" id="UP000293142">
    <property type="component" value="Unassembled WGS sequence"/>
</dbReference>
<dbReference type="Gene3D" id="3.40.50.300">
    <property type="entry name" value="P-loop containing nucleotide triphosphate hydrolases"/>
    <property type="match status" value="1"/>
</dbReference>
<gene>
    <name evidence="6" type="ORF">EYB31_17575</name>
</gene>
<feature type="domain" description="ABC transporter" evidence="5">
    <location>
        <begin position="37"/>
        <end position="286"/>
    </location>
</feature>
<dbReference type="InterPro" id="IPR003439">
    <property type="entry name" value="ABC_transporter-like_ATP-bd"/>
</dbReference>
<evidence type="ECO:0000256" key="3">
    <source>
        <dbReference type="ARBA" id="ARBA00022840"/>
    </source>
</evidence>
<evidence type="ECO:0000256" key="1">
    <source>
        <dbReference type="ARBA" id="ARBA00022448"/>
    </source>
</evidence>
<name>A0A4V6MSG1_9BACL</name>
<dbReference type="AlphaFoldDB" id="A0A4V6MSG1"/>
<keyword evidence="2" id="KW-0547">Nucleotide-binding</keyword>
<evidence type="ECO:0000313" key="7">
    <source>
        <dbReference type="Proteomes" id="UP000293142"/>
    </source>
</evidence>
<feature type="compositionally biased region" description="Low complexity" evidence="4">
    <location>
        <begin position="13"/>
        <end position="26"/>
    </location>
</feature>
<dbReference type="InterPro" id="IPR017871">
    <property type="entry name" value="ABC_transporter-like_CS"/>
</dbReference>
<dbReference type="InterPro" id="IPR050319">
    <property type="entry name" value="ABC_transp_ATP-bind"/>
</dbReference>
<keyword evidence="7" id="KW-1185">Reference proteome</keyword>
<dbReference type="InterPro" id="IPR003593">
    <property type="entry name" value="AAA+_ATPase"/>
</dbReference>
<sequence>MSAPNSRQNQPDSAAGASHEAAAAAEPLRSGQAQSLLRIEGLHKTYAVPGGRSRRSEVLRGIEFTVEENETVGLVGASGAGKSTVGRIIAGLERPDSGAMLFRGTDIWKLRGKQRNEAMRPIQMIFQDPYESLSPWMTIEQLVAEPLVIQRVQAGNPAARREMVRQALSEVSLQPDRYMNRHPHELSGGERQRVGLARAFICQPQLIIADEPTSMLDPSLRLELLELMNRLRQRHNIAYLFITHDIALTRGFCNRMIVLDQGVIVESGPTEQVIDEPQHPFTQSLIGSLLELNRF</sequence>
<dbReference type="CDD" id="cd03257">
    <property type="entry name" value="ABC_NikE_OppD_transporters"/>
    <property type="match status" value="1"/>
</dbReference>
<dbReference type="EMBL" id="SIRE01000012">
    <property type="protein sequence ID" value="TBL77293.1"/>
    <property type="molecule type" value="Genomic_DNA"/>
</dbReference>
<evidence type="ECO:0000256" key="2">
    <source>
        <dbReference type="ARBA" id="ARBA00022741"/>
    </source>
</evidence>
<dbReference type="PROSITE" id="PS50893">
    <property type="entry name" value="ABC_TRANSPORTER_2"/>
    <property type="match status" value="1"/>
</dbReference>
<dbReference type="SUPFAM" id="SSF52540">
    <property type="entry name" value="P-loop containing nucleoside triphosphate hydrolases"/>
    <property type="match status" value="1"/>
</dbReference>
<proteinExistence type="predicted"/>
<organism evidence="6 7">
    <name type="scientific">Paenibacillus thalictri</name>
    <dbReference type="NCBI Taxonomy" id="2527873"/>
    <lineage>
        <taxon>Bacteria</taxon>
        <taxon>Bacillati</taxon>
        <taxon>Bacillota</taxon>
        <taxon>Bacilli</taxon>
        <taxon>Bacillales</taxon>
        <taxon>Paenibacillaceae</taxon>
        <taxon>Paenibacillus</taxon>
    </lineage>
</organism>
<reference evidence="6 7" key="1">
    <citation type="submission" date="2019-02" db="EMBL/GenBank/DDBJ databases">
        <title>Paenibacillus sp. nov., isolated from surface-sterilized tissue of Thalictrum simplex L.</title>
        <authorList>
            <person name="Tuo L."/>
        </authorList>
    </citation>
    <scope>NUCLEOTIDE SEQUENCE [LARGE SCALE GENOMIC DNA]</scope>
    <source>
        <strain evidence="6 7">N2SHLJ1</strain>
    </source>
</reference>
<dbReference type="GO" id="GO:0055085">
    <property type="term" value="P:transmembrane transport"/>
    <property type="evidence" value="ECO:0007669"/>
    <property type="project" value="UniProtKB-ARBA"/>
</dbReference>
<evidence type="ECO:0000256" key="4">
    <source>
        <dbReference type="SAM" id="MobiDB-lite"/>
    </source>
</evidence>
<dbReference type="PANTHER" id="PTHR43776">
    <property type="entry name" value="TRANSPORT ATP-BINDING PROTEIN"/>
    <property type="match status" value="1"/>
</dbReference>
<dbReference type="PROSITE" id="PS00211">
    <property type="entry name" value="ABC_TRANSPORTER_1"/>
    <property type="match status" value="1"/>
</dbReference>
<feature type="region of interest" description="Disordered" evidence="4">
    <location>
        <begin position="1"/>
        <end position="29"/>
    </location>
</feature>
<dbReference type="PANTHER" id="PTHR43776:SF8">
    <property type="entry name" value="ABC TRANSPORTER, ATP-BINDING PROTEIN"/>
    <property type="match status" value="1"/>
</dbReference>
<feature type="compositionally biased region" description="Polar residues" evidence="4">
    <location>
        <begin position="1"/>
        <end position="12"/>
    </location>
</feature>
<evidence type="ECO:0000313" key="6">
    <source>
        <dbReference type="EMBL" id="TBL77293.1"/>
    </source>
</evidence>
<dbReference type="InterPro" id="IPR027417">
    <property type="entry name" value="P-loop_NTPase"/>
</dbReference>
<protein>
    <submittedName>
        <fullName evidence="6">ABC transporter ATP-binding protein</fullName>
    </submittedName>
</protein>
<dbReference type="GO" id="GO:0005524">
    <property type="term" value="F:ATP binding"/>
    <property type="evidence" value="ECO:0007669"/>
    <property type="project" value="UniProtKB-KW"/>
</dbReference>
<comment type="caution">
    <text evidence="6">The sequence shown here is derived from an EMBL/GenBank/DDBJ whole genome shotgun (WGS) entry which is preliminary data.</text>
</comment>
<dbReference type="GO" id="GO:0016887">
    <property type="term" value="F:ATP hydrolysis activity"/>
    <property type="evidence" value="ECO:0007669"/>
    <property type="project" value="InterPro"/>
</dbReference>